<dbReference type="AlphaFoldDB" id="A0A2N9KG47"/>
<evidence type="ECO:0000313" key="3">
    <source>
        <dbReference type="EMBL" id="SPE09797.1"/>
    </source>
</evidence>
<evidence type="ECO:0000313" key="5">
    <source>
        <dbReference type="Proteomes" id="UP000239237"/>
    </source>
</evidence>
<feature type="transmembrane region" description="Helical" evidence="1">
    <location>
        <begin position="16"/>
        <end position="35"/>
    </location>
</feature>
<accession>A0A2N9KG47</accession>
<dbReference type="Proteomes" id="UP000237923">
    <property type="component" value="Unassembled WGS sequence"/>
</dbReference>
<reference evidence="3 4" key="2">
    <citation type="submission" date="2018-02" db="EMBL/GenBank/DDBJ databases">
        <authorList>
            <person name="Cohen D.B."/>
            <person name="Kent A.D."/>
        </authorList>
    </citation>
    <scope>NUCLEOTIDE SEQUENCE [LARGE SCALE GENOMIC DNA]</scope>
    <source>
        <strain evidence="3 4">CECT 9216</strain>
    </source>
</reference>
<gene>
    <name evidence="2" type="ORF">LES8486_01992</name>
    <name evidence="3" type="ORF">LES9216_01992</name>
</gene>
<dbReference type="Proteomes" id="UP000239237">
    <property type="component" value="Unassembled WGS sequence"/>
</dbReference>
<keyword evidence="1" id="KW-1133">Transmembrane helix</keyword>
<organism evidence="3 4">
    <name type="scientific">Leuconostoc suionicum</name>
    <dbReference type="NCBI Taxonomy" id="1511761"/>
    <lineage>
        <taxon>Bacteria</taxon>
        <taxon>Bacillati</taxon>
        <taxon>Bacillota</taxon>
        <taxon>Bacilli</taxon>
        <taxon>Lactobacillales</taxon>
        <taxon>Lactobacillaceae</taxon>
        <taxon>Leuconostoc</taxon>
    </lineage>
</organism>
<feature type="transmembrane region" description="Helical" evidence="1">
    <location>
        <begin position="126"/>
        <end position="151"/>
    </location>
</feature>
<dbReference type="EMBL" id="OKQU01000005">
    <property type="protein sequence ID" value="SPE09797.1"/>
    <property type="molecule type" value="Genomic_DNA"/>
</dbReference>
<feature type="transmembrane region" description="Helical" evidence="1">
    <location>
        <begin position="163"/>
        <end position="189"/>
    </location>
</feature>
<keyword evidence="5" id="KW-1185">Reference proteome</keyword>
<protein>
    <recommendedName>
        <fullName evidence="6">ABC-2 type transporter</fullName>
    </recommendedName>
</protein>
<evidence type="ECO:0000313" key="2">
    <source>
        <dbReference type="EMBL" id="SPD94935.1"/>
    </source>
</evidence>
<keyword evidence="1" id="KW-0812">Transmembrane</keyword>
<evidence type="ECO:0008006" key="6">
    <source>
        <dbReference type="Google" id="ProtNLM"/>
    </source>
</evidence>
<proteinExistence type="predicted"/>
<keyword evidence="1" id="KW-0472">Membrane</keyword>
<dbReference type="EMBL" id="OKQR01000006">
    <property type="protein sequence ID" value="SPD94935.1"/>
    <property type="molecule type" value="Genomic_DNA"/>
</dbReference>
<feature type="transmembrane region" description="Helical" evidence="1">
    <location>
        <begin position="47"/>
        <end position="67"/>
    </location>
</feature>
<feature type="transmembrane region" description="Helical" evidence="1">
    <location>
        <begin position="100"/>
        <end position="120"/>
    </location>
</feature>
<name>A0A2N9KG47_9LACO</name>
<evidence type="ECO:0000256" key="1">
    <source>
        <dbReference type="SAM" id="Phobius"/>
    </source>
</evidence>
<feature type="transmembrane region" description="Helical" evidence="1">
    <location>
        <begin position="215"/>
        <end position="237"/>
    </location>
</feature>
<evidence type="ECO:0000313" key="4">
    <source>
        <dbReference type="Proteomes" id="UP000237923"/>
    </source>
</evidence>
<sequence>MITYIELKETFRNRRFILFTLISPVMWYIFMVNIAKSAGFFTHRYSSIWFVASCVMGIMGNSVVTFGKTINRSQNFYFLQAKTSRYGIKNWVLDQMMIQLILNALIALTVTICGVVMQTIQLDINFIFEVLLCQVLGIYFCLIGFAMGIIADNKVLDALSFPIMMVWALLIIPFDTWTTGSFVTIISAVQKLFPGYYLFTIIQHLIDSSSVGYSLLRFVATIVMTAVPVGVFTYLHIRRMTS</sequence>
<dbReference type="KEGG" id="lsu:A6B45_00465"/>
<reference evidence="2 5" key="1">
    <citation type="submission" date="2018-02" db="EMBL/GenBank/DDBJ databases">
        <authorList>
            <person name="Rodrigo-Torres L."/>
            <person name="Arahal R. D."/>
            <person name="Lucena T."/>
        </authorList>
    </citation>
    <scope>NUCLEOTIDE SEQUENCE [LARGE SCALE GENOMIC DNA]</scope>
    <source>
        <strain evidence="2 5">CECT 8486</strain>
    </source>
</reference>